<dbReference type="PANTHER" id="PTHR43566:SF1">
    <property type="entry name" value="AAA+ ATPASE DOMAIN-CONTAINING PROTEIN"/>
    <property type="match status" value="1"/>
</dbReference>
<dbReference type="InterPro" id="IPR025420">
    <property type="entry name" value="DUF4143"/>
</dbReference>
<evidence type="ECO:0000313" key="3">
    <source>
        <dbReference type="EMBL" id="KKU25683.1"/>
    </source>
</evidence>
<reference evidence="3 4" key="1">
    <citation type="journal article" date="2015" name="Nature">
        <title>rRNA introns, odd ribosomes, and small enigmatic genomes across a large radiation of phyla.</title>
        <authorList>
            <person name="Brown C.T."/>
            <person name="Hug L.A."/>
            <person name="Thomas B.C."/>
            <person name="Sharon I."/>
            <person name="Castelle C.J."/>
            <person name="Singh A."/>
            <person name="Wilkins M.J."/>
            <person name="Williams K.H."/>
            <person name="Banfield J.F."/>
        </authorList>
    </citation>
    <scope>NUCLEOTIDE SEQUENCE [LARGE SCALE GENOMIC DNA]</scope>
</reference>
<dbReference type="Pfam" id="PF13173">
    <property type="entry name" value="AAA_14"/>
    <property type="match status" value="1"/>
</dbReference>
<dbReference type="AlphaFoldDB" id="A0A0G1R6G8"/>
<evidence type="ECO:0000259" key="2">
    <source>
        <dbReference type="Pfam" id="PF13635"/>
    </source>
</evidence>
<comment type="caution">
    <text evidence="3">The sequence shown here is derived from an EMBL/GenBank/DDBJ whole genome shotgun (WGS) entry which is preliminary data.</text>
</comment>
<feature type="domain" description="AAA" evidence="1">
    <location>
        <begin position="18"/>
        <end position="140"/>
    </location>
</feature>
<dbReference type="PANTHER" id="PTHR43566">
    <property type="entry name" value="CONSERVED PROTEIN"/>
    <property type="match status" value="1"/>
</dbReference>
<evidence type="ECO:0000313" key="4">
    <source>
        <dbReference type="Proteomes" id="UP000034175"/>
    </source>
</evidence>
<dbReference type="InterPro" id="IPR041682">
    <property type="entry name" value="AAA_14"/>
</dbReference>
<dbReference type="Proteomes" id="UP000034175">
    <property type="component" value="Unassembled WGS sequence"/>
</dbReference>
<sequence length="375" mass="43003">MIARLLVKTIVGSIKPNFVVIIYGARRVGKTVLLKQLQDELKIENALNINGDTEEGRNAFSTTSEVRLAGLVENYDLVLVDEAQRIPNVSLALKIIIDKFPHKKVIVTGSSSLELSKGMRENLTGRNMPYILFPLSTAELAAETETYKLPYLLEDQLIYGGYPYLKQLGSLSDKQKYLNSITDDYLLRDVLQLERVENAETLKKLATLLAFQIGQLVSRHELSRTLGIDVKTVSRYISLLEKSFVIFGVGSYSTNLRKEIAKSKKYYFYDLGVRNALIGQFLPLNSRIDAGALWENLLFAERMKRQEYAGKMVKYFFWRNYQGAEVDMVESEGQKMEAYEFKWSAEYYRAPKSFMDKYGLNVRIINKDNYLDFVM</sequence>
<protein>
    <submittedName>
        <fullName evidence="3">AAA ATPase</fullName>
    </submittedName>
</protein>
<feature type="domain" description="DUF4143" evidence="2">
    <location>
        <begin position="188"/>
        <end position="344"/>
    </location>
</feature>
<dbReference type="InterPro" id="IPR027417">
    <property type="entry name" value="P-loop_NTPase"/>
</dbReference>
<organism evidence="3 4">
    <name type="scientific">Candidatus Magasanikbacteria bacterium GW2011_GWA2_46_17</name>
    <dbReference type="NCBI Taxonomy" id="1619042"/>
    <lineage>
        <taxon>Bacteria</taxon>
        <taxon>Candidatus Magasanikiibacteriota</taxon>
    </lineage>
</organism>
<dbReference type="SUPFAM" id="SSF52540">
    <property type="entry name" value="P-loop containing nucleoside triphosphate hydrolases"/>
    <property type="match status" value="1"/>
</dbReference>
<gene>
    <name evidence="3" type="ORF">UX39_C0022G0004</name>
</gene>
<dbReference type="Gene3D" id="3.40.50.300">
    <property type="entry name" value="P-loop containing nucleotide triphosphate hydrolases"/>
    <property type="match status" value="1"/>
</dbReference>
<dbReference type="EMBL" id="LCMA01000022">
    <property type="protein sequence ID" value="KKU25683.1"/>
    <property type="molecule type" value="Genomic_DNA"/>
</dbReference>
<dbReference type="Pfam" id="PF13635">
    <property type="entry name" value="DUF4143"/>
    <property type="match status" value="1"/>
</dbReference>
<name>A0A0G1R6G8_9BACT</name>
<evidence type="ECO:0000259" key="1">
    <source>
        <dbReference type="Pfam" id="PF13173"/>
    </source>
</evidence>
<proteinExistence type="predicted"/>
<accession>A0A0G1R6G8</accession>